<organism evidence="1 2">
    <name type="scientific">Papaver atlanticum</name>
    <dbReference type="NCBI Taxonomy" id="357466"/>
    <lineage>
        <taxon>Eukaryota</taxon>
        <taxon>Viridiplantae</taxon>
        <taxon>Streptophyta</taxon>
        <taxon>Embryophyta</taxon>
        <taxon>Tracheophyta</taxon>
        <taxon>Spermatophyta</taxon>
        <taxon>Magnoliopsida</taxon>
        <taxon>Ranunculales</taxon>
        <taxon>Papaveraceae</taxon>
        <taxon>Papaveroideae</taxon>
        <taxon>Papaver</taxon>
    </lineage>
</organism>
<evidence type="ECO:0000313" key="2">
    <source>
        <dbReference type="Proteomes" id="UP001202328"/>
    </source>
</evidence>
<protein>
    <submittedName>
        <fullName evidence="1">Uncharacterized protein</fullName>
    </submittedName>
</protein>
<reference evidence="1" key="1">
    <citation type="submission" date="2022-04" db="EMBL/GenBank/DDBJ databases">
        <title>A functionally conserved STORR gene fusion in Papaver species that diverged 16.8 million years ago.</title>
        <authorList>
            <person name="Catania T."/>
        </authorList>
    </citation>
    <scope>NUCLEOTIDE SEQUENCE</scope>
    <source>
        <strain evidence="1">S-188037</strain>
    </source>
</reference>
<dbReference type="Proteomes" id="UP001202328">
    <property type="component" value="Unassembled WGS sequence"/>
</dbReference>
<name>A0AAD4XN83_9MAGN</name>
<accession>A0AAD4XN83</accession>
<sequence length="100" mass="11622">MFSRSIDLPRFFFAPRLTSGNSTRGIQYLGFRYNQSEKNENKTYLSFCGLPLAAETMRRTWTVLCFGFRRHKLPSVASTIGWKGLELFNLIAKELTRLLH</sequence>
<dbReference type="EMBL" id="JAJJMB010007708">
    <property type="protein sequence ID" value="KAI3928789.1"/>
    <property type="molecule type" value="Genomic_DNA"/>
</dbReference>
<keyword evidence="2" id="KW-1185">Reference proteome</keyword>
<proteinExistence type="predicted"/>
<evidence type="ECO:0000313" key="1">
    <source>
        <dbReference type="EMBL" id="KAI3928789.1"/>
    </source>
</evidence>
<comment type="caution">
    <text evidence="1">The sequence shown here is derived from an EMBL/GenBank/DDBJ whole genome shotgun (WGS) entry which is preliminary data.</text>
</comment>
<gene>
    <name evidence="1" type="ORF">MKW98_024390</name>
</gene>
<dbReference type="AlphaFoldDB" id="A0AAD4XN83"/>